<keyword evidence="10" id="KW-0675">Receptor</keyword>
<dbReference type="eggNOG" id="KOG1052">
    <property type="taxonomic scope" value="Eukaryota"/>
</dbReference>
<keyword evidence="8" id="KW-0406">Ion transport</keyword>
<dbReference type="PANTHER" id="PTHR34836">
    <property type="entry name" value="OS06G0188250 PROTEIN"/>
    <property type="match status" value="1"/>
</dbReference>
<protein>
    <recommendedName>
        <fullName evidence="17">Ionotropic glutamate receptor C-terminal domain-containing protein</fullName>
    </recommendedName>
</protein>
<accession>A0A022R350</accession>
<dbReference type="GO" id="GO:0015276">
    <property type="term" value="F:ligand-gated monoatomic ion channel activity"/>
    <property type="evidence" value="ECO:0000318"/>
    <property type="project" value="GO_Central"/>
</dbReference>
<gene>
    <name evidence="18" type="ORF">MIMGU_mgv1a022336mg</name>
</gene>
<evidence type="ECO:0000256" key="16">
    <source>
        <dbReference type="SAM" id="Phobius"/>
    </source>
</evidence>
<evidence type="ECO:0000256" key="4">
    <source>
        <dbReference type="ARBA" id="ARBA00022448"/>
    </source>
</evidence>
<organism evidence="18 19">
    <name type="scientific">Erythranthe guttata</name>
    <name type="common">Yellow monkey flower</name>
    <name type="synonym">Mimulus guttatus</name>
    <dbReference type="NCBI Taxonomy" id="4155"/>
    <lineage>
        <taxon>Eukaryota</taxon>
        <taxon>Viridiplantae</taxon>
        <taxon>Streptophyta</taxon>
        <taxon>Embryophyta</taxon>
        <taxon>Tracheophyta</taxon>
        <taxon>Spermatophyta</taxon>
        <taxon>Magnoliopsida</taxon>
        <taxon>eudicotyledons</taxon>
        <taxon>Gunneridae</taxon>
        <taxon>Pentapetalae</taxon>
        <taxon>asterids</taxon>
        <taxon>lamiids</taxon>
        <taxon>Lamiales</taxon>
        <taxon>Phrymaceae</taxon>
        <taxon>Erythranthe</taxon>
    </lineage>
</organism>
<comment type="subcellular location">
    <subcellularLocation>
        <location evidence="1">Membrane</location>
        <topology evidence="1">Multi-pass membrane protein</topology>
    </subcellularLocation>
</comment>
<comment type="function">
    <text evidence="14">Glutamate-gated receptor that probably acts as a non-selective cation channel. May be involved in light-signal transduction and calcium homeostasis via the regulation of calcium influx into cells.</text>
</comment>
<dbReference type="SMART" id="SM00079">
    <property type="entry name" value="PBPe"/>
    <property type="match status" value="1"/>
</dbReference>
<evidence type="ECO:0000256" key="6">
    <source>
        <dbReference type="ARBA" id="ARBA00022729"/>
    </source>
</evidence>
<evidence type="ECO:0000256" key="3">
    <source>
        <dbReference type="ARBA" id="ARBA00011095"/>
    </source>
</evidence>
<comment type="subunit">
    <text evidence="3">May form heteromers.</text>
</comment>
<evidence type="ECO:0000256" key="11">
    <source>
        <dbReference type="ARBA" id="ARBA00023180"/>
    </source>
</evidence>
<evidence type="ECO:0000256" key="13">
    <source>
        <dbReference type="ARBA" id="ARBA00023303"/>
    </source>
</evidence>
<keyword evidence="5 16" id="KW-0812">Transmembrane</keyword>
<feature type="non-terminal residue" evidence="18">
    <location>
        <position position="1"/>
    </location>
</feature>
<dbReference type="InterPro" id="IPR015683">
    <property type="entry name" value="Ionotropic_Glu_rcpt"/>
</dbReference>
<dbReference type="EMBL" id="KI630634">
    <property type="protein sequence ID" value="EYU35062.1"/>
    <property type="molecule type" value="Genomic_DNA"/>
</dbReference>
<dbReference type="InterPro" id="IPR044440">
    <property type="entry name" value="GABAb_receptor_plant_PBP1"/>
</dbReference>
<evidence type="ECO:0000256" key="9">
    <source>
        <dbReference type="ARBA" id="ARBA00023136"/>
    </source>
</evidence>
<keyword evidence="6" id="KW-0732">Signal</keyword>
<evidence type="ECO:0000256" key="5">
    <source>
        <dbReference type="ARBA" id="ARBA00022692"/>
    </source>
</evidence>
<evidence type="ECO:0000256" key="15">
    <source>
        <dbReference type="PIRSR" id="PIRSR037090-50"/>
    </source>
</evidence>
<feature type="disulfide bond" evidence="15">
    <location>
        <begin position="719"/>
        <end position="774"/>
    </location>
</feature>
<evidence type="ECO:0000256" key="2">
    <source>
        <dbReference type="ARBA" id="ARBA00008685"/>
    </source>
</evidence>
<evidence type="ECO:0000259" key="17">
    <source>
        <dbReference type="SMART" id="SM00079"/>
    </source>
</evidence>
<dbReference type="Proteomes" id="UP000030748">
    <property type="component" value="Unassembled WGS sequence"/>
</dbReference>
<dbReference type="FunFam" id="3.40.190.10:FF:000054">
    <property type="entry name" value="Glutamate receptor"/>
    <property type="match status" value="1"/>
</dbReference>
<evidence type="ECO:0000256" key="1">
    <source>
        <dbReference type="ARBA" id="ARBA00004141"/>
    </source>
</evidence>
<evidence type="ECO:0000256" key="14">
    <source>
        <dbReference type="ARBA" id="ARBA00049638"/>
    </source>
</evidence>
<dbReference type="InterPro" id="IPR001828">
    <property type="entry name" value="ANF_lig-bd_rcpt"/>
</dbReference>
<evidence type="ECO:0000256" key="7">
    <source>
        <dbReference type="ARBA" id="ARBA00022989"/>
    </source>
</evidence>
<comment type="similarity">
    <text evidence="2">Belongs to the glutamate-gated ion channel (TC 1.A.10.1) family.</text>
</comment>
<keyword evidence="9 16" id="KW-0472">Membrane</keyword>
<dbReference type="InterPro" id="IPR028082">
    <property type="entry name" value="Peripla_BP_I"/>
</dbReference>
<feature type="transmembrane region" description="Helical" evidence="16">
    <location>
        <begin position="607"/>
        <end position="626"/>
    </location>
</feature>
<dbReference type="Pfam" id="PF01094">
    <property type="entry name" value="ANF_receptor"/>
    <property type="match status" value="1"/>
</dbReference>
<dbReference type="Gene3D" id="3.40.190.10">
    <property type="entry name" value="Periplasmic binding protein-like II"/>
    <property type="match status" value="3"/>
</dbReference>
<dbReference type="InterPro" id="IPR001320">
    <property type="entry name" value="Iontro_rcpt_C"/>
</dbReference>
<sequence length="863" mass="95499">KSSNKIDFNVGVILDLASPESPVGRIGMSCLSIARSDFYSLHPDYKSRLVFHIRDSNNSVVDAAAAALDLLQEVKVDAIIGPQQSTQVDFLMDLGERARVPIISFSATSPSLVPQSPFFVQTAQSDATQVQAIVSIVEAFKWAQVVIMYEETEFGNGIIPSLSNSLQDAHVRVSYRSVFPKSATDDFIGKELYKMMAMQTRVFLVHTSQSLGKRVFLKARELGMMSEGYVWIVTSGLTDLFNLVDSEVVEAMQGVIGVRPLIPKSKEFESFASRWLRKFLLANENHTMIKPTEVSVFGLWAYDTFWALAMAAERVGNNITHVTKNGADVAHAGPFAVEVSETGPKILEALLKIKFPGLAGEFSLVNGQLEQTSYEIVNVVGRNERQVGTWAPSSGISKNLKSIIWPGDSTKEPKGWEIPVINGKKLRIGVPKKPGFNEFLKVEIDPKTNTPNVTGYYKEVFDAVMKSLPYYVPYDYVPYPFFNSNGSKTGNYDNLVHEVSLQENYDGALGDITITATRSTYADFTLPYAEGGVASIVPVKYEDVNDIFTFLEPLTIELWLTMAVFYISTALAIWILANRTNVGSPAQHAGMVCYFPFFPGEGIEANLLCLILVTWAFVASLLNSIYTASLSSRITVARLRPMVTDVSQLTKNGHFVGCQEGSFLFDFLKTTLKFDEAKIKTFKSAEACEEALSLGSKNGGVSAYYDVMPHIKLLLSRNCGKYMIVGPIHRTDGFAFAFSKGSPLVADISRAIIQRIEDGTILEIEQRMTIGKECSEPETNSSPTSVTLRSFLVLFAITGCVTLTCLLVSLLRHLHTKRSFPQRISDFNSKVGFFVISLREYFKPNETSSLPRTADMQAEMDTM</sequence>
<dbReference type="InterPro" id="IPR017103">
    <property type="entry name" value="Iontropic_Glu_rcpt_pln"/>
</dbReference>
<dbReference type="AlphaFoldDB" id="A0A022R350"/>
<keyword evidence="4" id="KW-0813">Transport</keyword>
<keyword evidence="15" id="KW-1015">Disulfide bond</keyword>
<feature type="domain" description="Ionotropic glutamate receptor C-terminal" evidence="17">
    <location>
        <begin position="425"/>
        <end position="768"/>
    </location>
</feature>
<keyword evidence="12" id="KW-1071">Ligand-gated ion channel</keyword>
<evidence type="ECO:0000313" key="18">
    <source>
        <dbReference type="EMBL" id="EYU35062.1"/>
    </source>
</evidence>
<evidence type="ECO:0000256" key="10">
    <source>
        <dbReference type="ARBA" id="ARBA00023170"/>
    </source>
</evidence>
<keyword evidence="19" id="KW-1185">Reference proteome</keyword>
<dbReference type="SUPFAM" id="SSF53822">
    <property type="entry name" value="Periplasmic binding protein-like I"/>
    <property type="match status" value="1"/>
</dbReference>
<name>A0A022R350_ERYGU</name>
<dbReference type="Gene3D" id="1.10.287.70">
    <property type="match status" value="1"/>
</dbReference>
<dbReference type="Gene3D" id="3.40.50.2300">
    <property type="match status" value="2"/>
</dbReference>
<evidence type="ECO:0000256" key="12">
    <source>
        <dbReference type="ARBA" id="ARBA00023286"/>
    </source>
</evidence>
<evidence type="ECO:0000256" key="8">
    <source>
        <dbReference type="ARBA" id="ARBA00023065"/>
    </source>
</evidence>
<evidence type="ECO:0000313" key="19">
    <source>
        <dbReference type="Proteomes" id="UP000030748"/>
    </source>
</evidence>
<keyword evidence="13" id="KW-0407">Ion channel</keyword>
<dbReference type="FunFam" id="3.40.50.2300:FF:000081">
    <property type="entry name" value="Glutamate receptor"/>
    <property type="match status" value="1"/>
</dbReference>
<dbReference type="STRING" id="4155.A0A022R350"/>
<dbReference type="PIRSF" id="PIRSF037090">
    <property type="entry name" value="Iontro_Glu-like_rcpt_pln"/>
    <property type="match status" value="1"/>
</dbReference>
<keyword evidence="7 16" id="KW-1133">Transmembrane helix</keyword>
<dbReference type="SUPFAM" id="SSF53850">
    <property type="entry name" value="Periplasmic binding protein-like II"/>
    <property type="match status" value="1"/>
</dbReference>
<dbReference type="GO" id="GO:0038023">
    <property type="term" value="F:signaling receptor activity"/>
    <property type="evidence" value="ECO:0000318"/>
    <property type="project" value="GO_Central"/>
</dbReference>
<reference evidence="18 19" key="1">
    <citation type="journal article" date="2013" name="Proc. Natl. Acad. Sci. U.S.A.">
        <title>Fine-scale variation in meiotic recombination in Mimulus inferred from population shotgun sequencing.</title>
        <authorList>
            <person name="Hellsten U."/>
            <person name="Wright K.M."/>
            <person name="Jenkins J."/>
            <person name="Shu S."/>
            <person name="Yuan Y."/>
            <person name="Wessler S.R."/>
            <person name="Schmutz J."/>
            <person name="Willis J.H."/>
            <person name="Rokhsar D.S."/>
        </authorList>
    </citation>
    <scope>NUCLEOTIDE SEQUENCE [LARGE SCALE GENOMIC DNA]</scope>
    <source>
        <strain evidence="19">cv. DUN x IM62</strain>
    </source>
</reference>
<dbReference type="CDD" id="cd19990">
    <property type="entry name" value="PBP1_GABAb_receptor_plant"/>
    <property type="match status" value="1"/>
</dbReference>
<dbReference type="CDD" id="cd13686">
    <property type="entry name" value="GluR_Plant"/>
    <property type="match status" value="1"/>
</dbReference>
<keyword evidence="11" id="KW-0325">Glycoprotein</keyword>
<proteinExistence type="inferred from homology"/>
<dbReference type="Pfam" id="PF00060">
    <property type="entry name" value="Lig_chan"/>
    <property type="match status" value="1"/>
</dbReference>
<feature type="transmembrane region" description="Helical" evidence="16">
    <location>
        <begin position="791"/>
        <end position="811"/>
    </location>
</feature>
<dbReference type="PANTHER" id="PTHR34836:SF1">
    <property type="entry name" value="OS09G0428600 PROTEIN"/>
    <property type="match status" value="1"/>
</dbReference>
<feature type="transmembrane region" description="Helical" evidence="16">
    <location>
        <begin position="558"/>
        <end position="577"/>
    </location>
</feature>
<dbReference type="GO" id="GO:0005886">
    <property type="term" value="C:plasma membrane"/>
    <property type="evidence" value="ECO:0000318"/>
    <property type="project" value="GO_Central"/>
</dbReference>